<proteinExistence type="predicted"/>
<dbReference type="HOGENOM" id="CLU_3363572_0_0_0"/>
<reference evidence="2 3" key="1">
    <citation type="submission" date="2006-02" db="EMBL/GenBank/DDBJ databases">
        <authorList>
            <person name="Amann R."/>
            <person name="Ferriera S."/>
            <person name="Johnson J."/>
            <person name="Kravitz S."/>
            <person name="Halpern A."/>
            <person name="Remington K."/>
            <person name="Beeson K."/>
            <person name="Tran B."/>
            <person name="Rogers Y.-H."/>
            <person name="Friedman R."/>
            <person name="Venter J.C."/>
        </authorList>
    </citation>
    <scope>NUCLEOTIDE SEQUENCE [LARGE SCALE GENOMIC DNA]</scope>
    <source>
        <strain evidence="2 3">DSM 3645</strain>
    </source>
</reference>
<dbReference type="EMBL" id="AANZ01000014">
    <property type="protein sequence ID" value="EAQ79369.1"/>
    <property type="molecule type" value="Genomic_DNA"/>
</dbReference>
<protein>
    <submittedName>
        <fullName evidence="2">Uncharacterized protein</fullName>
    </submittedName>
</protein>
<comment type="caution">
    <text evidence="2">The sequence shown here is derived from an EMBL/GenBank/DDBJ whole genome shotgun (WGS) entry which is preliminary data.</text>
</comment>
<accession>A3ZVM3</accession>
<feature type="region of interest" description="Disordered" evidence="1">
    <location>
        <begin position="1"/>
        <end position="35"/>
    </location>
</feature>
<organism evidence="2 3">
    <name type="scientific">Blastopirellula marina DSM 3645</name>
    <dbReference type="NCBI Taxonomy" id="314230"/>
    <lineage>
        <taxon>Bacteria</taxon>
        <taxon>Pseudomonadati</taxon>
        <taxon>Planctomycetota</taxon>
        <taxon>Planctomycetia</taxon>
        <taxon>Pirellulales</taxon>
        <taxon>Pirellulaceae</taxon>
        <taxon>Blastopirellula</taxon>
    </lineage>
</organism>
<dbReference type="AlphaFoldDB" id="A3ZVM3"/>
<evidence type="ECO:0000256" key="1">
    <source>
        <dbReference type="SAM" id="MobiDB-lite"/>
    </source>
</evidence>
<evidence type="ECO:0000313" key="2">
    <source>
        <dbReference type="EMBL" id="EAQ79369.1"/>
    </source>
</evidence>
<sequence>MWGMTAERRVRRGTSKAGKCPLKYSTSNRKGDHHV</sequence>
<gene>
    <name evidence="2" type="ORF">DSM3645_02798</name>
</gene>
<name>A3ZVM3_9BACT</name>
<dbReference type="STRING" id="314230.DSM3645_02798"/>
<dbReference type="Proteomes" id="UP000004358">
    <property type="component" value="Unassembled WGS sequence"/>
</dbReference>
<evidence type="ECO:0000313" key="3">
    <source>
        <dbReference type="Proteomes" id="UP000004358"/>
    </source>
</evidence>